<feature type="binding site" evidence="3">
    <location>
        <position position="223"/>
    </location>
    <ligand>
        <name>a divalent metal cation</name>
        <dbReference type="ChEBI" id="CHEBI:60240"/>
        <label>1</label>
    </ligand>
</feature>
<accession>A0A8J3DDU7</accession>
<organism evidence="4 5">
    <name type="scientific">Cerasicoccus arenae</name>
    <dbReference type="NCBI Taxonomy" id="424488"/>
    <lineage>
        <taxon>Bacteria</taxon>
        <taxon>Pseudomonadati</taxon>
        <taxon>Verrucomicrobiota</taxon>
        <taxon>Opitutia</taxon>
        <taxon>Puniceicoccales</taxon>
        <taxon>Cerasicoccaceae</taxon>
        <taxon>Cerasicoccus</taxon>
    </lineage>
</organism>
<dbReference type="InterPro" id="IPR002678">
    <property type="entry name" value="DUF34/NIF3"/>
</dbReference>
<gene>
    <name evidence="4" type="ORF">GCM10007047_26860</name>
</gene>
<evidence type="ECO:0000256" key="1">
    <source>
        <dbReference type="ARBA" id="ARBA00006964"/>
    </source>
</evidence>
<comment type="caution">
    <text evidence="4">The sequence shown here is derived from an EMBL/GenBank/DDBJ whole genome shotgun (WGS) entry which is preliminary data.</text>
</comment>
<dbReference type="GO" id="GO:0005737">
    <property type="term" value="C:cytoplasm"/>
    <property type="evidence" value="ECO:0007669"/>
    <property type="project" value="TreeGrafter"/>
</dbReference>
<dbReference type="SUPFAM" id="SSF102705">
    <property type="entry name" value="NIF3 (NGG1p interacting factor 3)-like"/>
    <property type="match status" value="1"/>
</dbReference>
<evidence type="ECO:0000313" key="4">
    <source>
        <dbReference type="EMBL" id="GHC08246.1"/>
    </source>
</evidence>
<feature type="binding site" evidence="3">
    <location>
        <position position="219"/>
    </location>
    <ligand>
        <name>a divalent metal cation</name>
        <dbReference type="ChEBI" id="CHEBI:60240"/>
        <label>1</label>
    </ligand>
</feature>
<comment type="similarity">
    <text evidence="1">Belongs to the GTP cyclohydrolase I type 2/NIF3 family.</text>
</comment>
<dbReference type="EMBL" id="BMXG01000019">
    <property type="protein sequence ID" value="GHC08246.1"/>
    <property type="molecule type" value="Genomic_DNA"/>
</dbReference>
<dbReference type="GO" id="GO:0046872">
    <property type="term" value="F:metal ion binding"/>
    <property type="evidence" value="ECO:0007669"/>
    <property type="project" value="UniProtKB-KW"/>
</dbReference>
<feature type="binding site" evidence="3">
    <location>
        <position position="103"/>
    </location>
    <ligand>
        <name>a divalent metal cation</name>
        <dbReference type="ChEBI" id="CHEBI:60240"/>
        <label>1</label>
    </ligand>
</feature>
<dbReference type="RefSeq" id="WP_189516089.1">
    <property type="nucleotide sequence ID" value="NZ_BMXG01000019.1"/>
</dbReference>
<reference evidence="4" key="2">
    <citation type="submission" date="2020-09" db="EMBL/GenBank/DDBJ databases">
        <authorList>
            <person name="Sun Q."/>
            <person name="Kim S."/>
        </authorList>
    </citation>
    <scope>NUCLEOTIDE SEQUENCE</scope>
    <source>
        <strain evidence="4">KCTC 12870</strain>
    </source>
</reference>
<name>A0A8J3DDU7_9BACT</name>
<dbReference type="AlphaFoldDB" id="A0A8J3DDU7"/>
<keyword evidence="5" id="KW-1185">Reference proteome</keyword>
<feature type="binding site" evidence="3">
    <location>
        <position position="66"/>
    </location>
    <ligand>
        <name>a divalent metal cation</name>
        <dbReference type="ChEBI" id="CHEBI:60240"/>
        <label>1</label>
    </ligand>
</feature>
<evidence type="ECO:0000313" key="5">
    <source>
        <dbReference type="Proteomes" id="UP000642829"/>
    </source>
</evidence>
<dbReference type="PANTHER" id="PTHR13799">
    <property type="entry name" value="NGG1 INTERACTING FACTOR 3"/>
    <property type="match status" value="1"/>
</dbReference>
<dbReference type="NCBIfam" id="TIGR00486">
    <property type="entry name" value="YbgI_SA1388"/>
    <property type="match status" value="1"/>
</dbReference>
<dbReference type="InterPro" id="IPR036069">
    <property type="entry name" value="DUF34/NIF3_sf"/>
</dbReference>
<feature type="binding site" evidence="3">
    <location>
        <position position="67"/>
    </location>
    <ligand>
        <name>a divalent metal cation</name>
        <dbReference type="ChEBI" id="CHEBI:60240"/>
        <label>1</label>
    </ligand>
</feature>
<dbReference type="Gene3D" id="3.40.1390.30">
    <property type="entry name" value="NIF3 (NGG1p interacting factor 3)-like"/>
    <property type="match status" value="2"/>
</dbReference>
<dbReference type="Pfam" id="PF01784">
    <property type="entry name" value="DUF34_NIF3"/>
    <property type="match status" value="1"/>
</dbReference>
<evidence type="ECO:0000256" key="3">
    <source>
        <dbReference type="PIRSR" id="PIRSR602678-1"/>
    </source>
</evidence>
<dbReference type="PANTHER" id="PTHR13799:SF14">
    <property type="entry name" value="GTP CYCLOHYDROLASE 1 TYPE 2 HOMOLOG"/>
    <property type="match status" value="1"/>
</dbReference>
<reference evidence="4" key="1">
    <citation type="journal article" date="2014" name="Int. J. Syst. Evol. Microbiol.">
        <title>Complete genome sequence of Corynebacterium casei LMG S-19264T (=DSM 44701T), isolated from a smear-ripened cheese.</title>
        <authorList>
            <consortium name="US DOE Joint Genome Institute (JGI-PGF)"/>
            <person name="Walter F."/>
            <person name="Albersmeier A."/>
            <person name="Kalinowski J."/>
            <person name="Ruckert C."/>
        </authorList>
    </citation>
    <scope>NUCLEOTIDE SEQUENCE</scope>
    <source>
        <strain evidence="4">KCTC 12870</strain>
    </source>
</reference>
<evidence type="ECO:0000256" key="2">
    <source>
        <dbReference type="ARBA" id="ARBA00022723"/>
    </source>
</evidence>
<proteinExistence type="inferred from homology"/>
<protein>
    <submittedName>
        <fullName evidence="4">GTP cyclohydrolase 1 type 2</fullName>
    </submittedName>
</protein>
<keyword evidence="2 3" id="KW-0479">Metal-binding</keyword>
<sequence length="251" mass="27806">MARLKDIVEYCDQRTHREEIADFPGAHNGLQFENHGDVTKIGAAVDAGLVPFTLAAERGIDFLIVHHGMFWNPPTAFTGVHRKKLLTLFANNLAVYGSHLPLDCHPQIGNNAILARKLGLNVDGGFVRYEKHDIAVTAPAIEDRAHLRERLKGLFPETLICIEAGPQNTKRIGILTGSGRSAIPELRERGIDTFITGELKQEHFNIAQELEINLYLGGHYATETFGVCALAEDVADKFNLQWEFIDTGCPL</sequence>
<dbReference type="Proteomes" id="UP000642829">
    <property type="component" value="Unassembled WGS sequence"/>
</dbReference>